<dbReference type="Pfam" id="PF05016">
    <property type="entry name" value="ParE_toxin"/>
    <property type="match status" value="1"/>
</dbReference>
<dbReference type="PANTHER" id="PTHR33755">
    <property type="entry name" value="TOXIN PARE1-RELATED"/>
    <property type="match status" value="1"/>
</dbReference>
<sequence>MPQASRPGCAAPMTAELTGGVRLSPKAEADLEDIWRFGAAKWSPARADQYLDGLLAVFDLLLVMPGIARERTEFTPPVRIHPAGSHLVIYRTDTDHLHILRVLGGRQDWQRLLEAIE</sequence>
<dbReference type="AlphaFoldDB" id="A0A0D5A1C4"/>
<reference evidence="3" key="1">
    <citation type="submission" date="2014-09" db="EMBL/GenBank/DDBJ databases">
        <title>The mobilome of the heavy metals and metalloids hypertolerant bacteria from the Lubin copper mine (Poland).</title>
        <authorList>
            <person name="Dziewit L."/>
            <person name="Bartosik D."/>
        </authorList>
    </citation>
    <scope>NUCLEOTIDE SEQUENCE</scope>
    <source>
        <plasmid evidence="3">pLM20P4</plasmid>
    </source>
</reference>
<evidence type="ECO:0000313" key="3">
    <source>
        <dbReference type="EMBL" id="AJW30085.1"/>
    </source>
</evidence>
<evidence type="ECO:0000256" key="1">
    <source>
        <dbReference type="ARBA" id="ARBA00006226"/>
    </source>
</evidence>
<organism evidence="3">
    <name type="scientific">Paracoccus yeei</name>
    <dbReference type="NCBI Taxonomy" id="147645"/>
    <lineage>
        <taxon>Bacteria</taxon>
        <taxon>Pseudomonadati</taxon>
        <taxon>Pseudomonadota</taxon>
        <taxon>Alphaproteobacteria</taxon>
        <taxon>Rhodobacterales</taxon>
        <taxon>Paracoccaceae</taxon>
        <taxon>Paracoccus</taxon>
    </lineage>
</organism>
<geneLocation type="plasmid" evidence="3">
    <name>pLM20P4</name>
</geneLocation>
<dbReference type="EMBL" id="KM659096">
    <property type="protein sequence ID" value="AJW30085.1"/>
    <property type="molecule type" value="Genomic_DNA"/>
</dbReference>
<protein>
    <submittedName>
        <fullName evidence="3">Toxin of toxin-antitoxin system</fullName>
    </submittedName>
</protein>
<gene>
    <name evidence="3" type="ORF">pLM20P4_p13</name>
</gene>
<keyword evidence="3" id="KW-0614">Plasmid</keyword>
<dbReference type="PANTHER" id="PTHR33755:SF9">
    <property type="entry name" value="TOXIN PARE1"/>
    <property type="match status" value="1"/>
</dbReference>
<name>A0A0D5A1C4_9RHOB</name>
<comment type="similarity">
    <text evidence="1">Belongs to the RelE toxin family.</text>
</comment>
<dbReference type="Gene3D" id="3.30.2310.20">
    <property type="entry name" value="RelE-like"/>
    <property type="match status" value="1"/>
</dbReference>
<dbReference type="InterPro" id="IPR035093">
    <property type="entry name" value="RelE/ParE_toxin_dom_sf"/>
</dbReference>
<evidence type="ECO:0000256" key="2">
    <source>
        <dbReference type="ARBA" id="ARBA00022649"/>
    </source>
</evidence>
<keyword evidence="2" id="KW-1277">Toxin-antitoxin system</keyword>
<accession>A0A0D5A1C4</accession>
<dbReference type="InterPro" id="IPR051803">
    <property type="entry name" value="TA_system_RelE-like_toxin"/>
</dbReference>
<dbReference type="InterPro" id="IPR007712">
    <property type="entry name" value="RelE/ParE_toxin"/>
</dbReference>
<proteinExistence type="inferred from homology"/>